<feature type="chain" id="PRO_5034343740" evidence="10">
    <location>
        <begin position="28"/>
        <end position="432"/>
    </location>
</feature>
<evidence type="ECO:0000256" key="8">
    <source>
        <dbReference type="ARBA" id="ARBA00023319"/>
    </source>
</evidence>
<feature type="transmembrane region" description="Helical" evidence="9">
    <location>
        <begin position="408"/>
        <end position="428"/>
    </location>
</feature>
<feature type="signal peptide" evidence="10">
    <location>
        <begin position="1"/>
        <end position="27"/>
    </location>
</feature>
<evidence type="ECO:0000256" key="7">
    <source>
        <dbReference type="ARBA" id="ARBA00023157"/>
    </source>
</evidence>
<dbReference type="AlphaFoldDB" id="A0A8D3BV74"/>
<keyword evidence="4" id="KW-0677">Repeat</keyword>
<evidence type="ECO:0000256" key="2">
    <source>
        <dbReference type="ARBA" id="ARBA00022692"/>
    </source>
</evidence>
<keyword evidence="6 9" id="KW-0472">Membrane</keyword>
<evidence type="ECO:0000256" key="4">
    <source>
        <dbReference type="ARBA" id="ARBA00022737"/>
    </source>
</evidence>
<dbReference type="Proteomes" id="UP000694558">
    <property type="component" value="Chromosome 1"/>
</dbReference>
<dbReference type="InterPro" id="IPR036179">
    <property type="entry name" value="Ig-like_dom_sf"/>
</dbReference>
<dbReference type="PANTHER" id="PTHR45889:SF3">
    <property type="entry name" value="CELL ADHESION MOLECULE 4"/>
    <property type="match status" value="1"/>
</dbReference>
<evidence type="ECO:0000313" key="12">
    <source>
        <dbReference type="Ensembl" id="ENSSMAP00000038932.1"/>
    </source>
</evidence>
<dbReference type="GO" id="GO:0035020">
    <property type="term" value="P:regulation of Rac protein signal transduction"/>
    <property type="evidence" value="ECO:0007669"/>
    <property type="project" value="TreeGrafter"/>
</dbReference>
<evidence type="ECO:0000256" key="9">
    <source>
        <dbReference type="SAM" id="Phobius"/>
    </source>
</evidence>
<dbReference type="GO" id="GO:0003234">
    <property type="term" value="P:bulbus arteriosus formation"/>
    <property type="evidence" value="ECO:0007669"/>
    <property type="project" value="Ensembl"/>
</dbReference>
<dbReference type="FunFam" id="2.60.40.10:FF:000013">
    <property type="entry name" value="cell adhesion molecule 1 isoform X1"/>
    <property type="match status" value="1"/>
</dbReference>
<feature type="domain" description="Ig-like" evidence="11">
    <location>
        <begin position="127"/>
        <end position="216"/>
    </location>
</feature>
<dbReference type="InterPro" id="IPR013783">
    <property type="entry name" value="Ig-like_fold"/>
</dbReference>
<dbReference type="PROSITE" id="PS50835">
    <property type="entry name" value="IG_LIKE"/>
    <property type="match status" value="3"/>
</dbReference>
<dbReference type="SMART" id="SM00408">
    <property type="entry name" value="IGc2"/>
    <property type="match status" value="2"/>
</dbReference>
<gene>
    <name evidence="12" type="primary">cadm4</name>
</gene>
<dbReference type="InterPro" id="IPR013162">
    <property type="entry name" value="CD80_C2-set"/>
</dbReference>
<protein>
    <submittedName>
        <fullName evidence="12">Cell adhesion molecule 4</fullName>
    </submittedName>
</protein>
<dbReference type="PANTHER" id="PTHR45889">
    <property type="entry name" value="IG-LIKE DOMAIN-CONTAINING PROTEIN"/>
    <property type="match status" value="1"/>
</dbReference>
<dbReference type="GO" id="GO:0061041">
    <property type="term" value="P:regulation of wound healing"/>
    <property type="evidence" value="ECO:0007669"/>
    <property type="project" value="TreeGrafter"/>
</dbReference>
<evidence type="ECO:0000256" key="5">
    <source>
        <dbReference type="ARBA" id="ARBA00022989"/>
    </source>
</evidence>
<dbReference type="GO" id="GO:0007156">
    <property type="term" value="P:homophilic cell adhesion via plasma membrane adhesion molecules"/>
    <property type="evidence" value="ECO:0007669"/>
    <property type="project" value="TreeGrafter"/>
</dbReference>
<dbReference type="GO" id="GO:0044291">
    <property type="term" value="C:cell-cell contact zone"/>
    <property type="evidence" value="ECO:0007669"/>
    <property type="project" value="TreeGrafter"/>
</dbReference>
<keyword evidence="3 10" id="KW-0732">Signal</keyword>
<evidence type="ECO:0000313" key="13">
    <source>
        <dbReference type="Proteomes" id="UP000694558"/>
    </source>
</evidence>
<dbReference type="Pfam" id="PF08205">
    <property type="entry name" value="C2-set_2"/>
    <property type="match status" value="1"/>
</dbReference>
<evidence type="ECO:0000256" key="10">
    <source>
        <dbReference type="SAM" id="SignalP"/>
    </source>
</evidence>
<evidence type="ECO:0000256" key="6">
    <source>
        <dbReference type="ARBA" id="ARBA00023136"/>
    </source>
</evidence>
<proteinExistence type="predicted"/>
<feature type="domain" description="Ig-like" evidence="11">
    <location>
        <begin position="226"/>
        <end position="309"/>
    </location>
</feature>
<name>A0A8D3BV74_SCOMX</name>
<dbReference type="InterPro" id="IPR013106">
    <property type="entry name" value="Ig_V-set"/>
</dbReference>
<dbReference type="Pfam" id="PF07686">
    <property type="entry name" value="V-set"/>
    <property type="match status" value="1"/>
</dbReference>
<dbReference type="GeneTree" id="ENSGT00940000161223"/>
<evidence type="ECO:0000256" key="3">
    <source>
        <dbReference type="ARBA" id="ARBA00022729"/>
    </source>
</evidence>
<dbReference type="GO" id="GO:0043184">
    <property type="term" value="F:vascular endothelial growth factor receptor 2 binding"/>
    <property type="evidence" value="ECO:0007669"/>
    <property type="project" value="TreeGrafter"/>
</dbReference>
<reference evidence="12" key="1">
    <citation type="submission" date="2023-05" db="EMBL/GenBank/DDBJ databases">
        <title>High-quality long-read genome of Scophthalmus maximus.</title>
        <authorList>
            <person name="Lien S."/>
            <person name="Martinez P."/>
        </authorList>
    </citation>
    <scope>NUCLEOTIDE SEQUENCE [LARGE SCALE GENOMIC DNA]</scope>
</reference>
<dbReference type="InterPro" id="IPR003599">
    <property type="entry name" value="Ig_sub"/>
</dbReference>
<evidence type="ECO:0000259" key="11">
    <source>
        <dbReference type="PROSITE" id="PS50835"/>
    </source>
</evidence>
<keyword evidence="7" id="KW-1015">Disulfide bond</keyword>
<dbReference type="InterPro" id="IPR007110">
    <property type="entry name" value="Ig-like_dom"/>
</dbReference>
<dbReference type="Gene3D" id="2.60.40.10">
    <property type="entry name" value="Immunoglobulins"/>
    <property type="match status" value="3"/>
</dbReference>
<dbReference type="Pfam" id="PF13927">
    <property type="entry name" value="Ig_3"/>
    <property type="match status" value="1"/>
</dbReference>
<organism evidence="12 13">
    <name type="scientific">Scophthalmus maximus</name>
    <name type="common">Turbot</name>
    <name type="synonym">Psetta maxima</name>
    <dbReference type="NCBI Taxonomy" id="52904"/>
    <lineage>
        <taxon>Eukaryota</taxon>
        <taxon>Metazoa</taxon>
        <taxon>Chordata</taxon>
        <taxon>Craniata</taxon>
        <taxon>Vertebrata</taxon>
        <taxon>Euteleostomi</taxon>
        <taxon>Actinopterygii</taxon>
        <taxon>Neopterygii</taxon>
        <taxon>Teleostei</taxon>
        <taxon>Neoteleostei</taxon>
        <taxon>Acanthomorphata</taxon>
        <taxon>Carangaria</taxon>
        <taxon>Pleuronectiformes</taxon>
        <taxon>Pleuronectoidei</taxon>
        <taxon>Scophthalmidae</taxon>
        <taxon>Scophthalmus</taxon>
    </lineage>
</organism>
<reference evidence="12" key="2">
    <citation type="submission" date="2025-08" db="UniProtKB">
        <authorList>
            <consortium name="Ensembl"/>
        </authorList>
    </citation>
    <scope>IDENTIFICATION</scope>
</reference>
<feature type="transmembrane region" description="Helical" evidence="9">
    <location>
        <begin position="363"/>
        <end position="387"/>
    </location>
</feature>
<comment type="subcellular location">
    <subcellularLocation>
        <location evidence="1">Membrane</location>
        <topology evidence="1">Single-pass membrane protein</topology>
    </subcellularLocation>
</comment>
<feature type="domain" description="Ig-like" evidence="11">
    <location>
        <begin position="12"/>
        <end position="122"/>
    </location>
</feature>
<sequence>MAFATVWNYCVPLTVITVACLVRTAHCQAVQAENVTVLEGGTAQISCRLQNYDGSIVVIQNPRRQTLFFNGTRALKDDRFQMVLFTPRLVRITLTNVSVSDEGGYFCQLYTDSTHHQVATLSVLVPPETPTVEVKQEAVEGGEAELTCVTPRSKPAATLRWIRNGRELPGVVSQQDNVKTFSVSSTIRIPVERKDNGAALSCEAFHPALAGQRRIRHYRLDVYFAPTVRIVPPSGILREGDSLSLTCSVTGNPLPRNTQWSKINDTLPERAEISGPTLQISRLSQSHNGTYLCQAQNNYGRAADHYTLLVYDNVSVTTMVPPTPTSTQPITSHPATPTLLTPSFALDPEDPGAVVETHSAVPYAVIGGVLALLVFTVICVLIVTIWCSVRQKGNALTKTHVSSNTDDSFARSGCILTIFHYIFHWHVFSFLS</sequence>
<evidence type="ECO:0000256" key="1">
    <source>
        <dbReference type="ARBA" id="ARBA00004167"/>
    </source>
</evidence>
<dbReference type="Ensembl" id="ENSSMAT00000070657.1">
    <property type="protein sequence ID" value="ENSSMAP00000038932.1"/>
    <property type="gene ID" value="ENSSMAG00000006100.2"/>
</dbReference>
<dbReference type="InterPro" id="IPR003598">
    <property type="entry name" value="Ig_sub2"/>
</dbReference>
<dbReference type="SMART" id="SM00409">
    <property type="entry name" value="IG"/>
    <property type="match status" value="3"/>
</dbReference>
<keyword evidence="2 9" id="KW-0812">Transmembrane</keyword>
<dbReference type="SUPFAM" id="SSF48726">
    <property type="entry name" value="Immunoglobulin"/>
    <property type="match status" value="3"/>
</dbReference>
<accession>A0A8D3BV74</accession>
<keyword evidence="5 9" id="KW-1133">Transmembrane helix</keyword>
<dbReference type="GO" id="GO:0016020">
    <property type="term" value="C:membrane"/>
    <property type="evidence" value="ECO:0007669"/>
    <property type="project" value="UniProtKB-SubCell"/>
</dbReference>
<keyword evidence="8" id="KW-0393">Immunoglobulin domain</keyword>